<name>K1WKF0_MARBU</name>
<protein>
    <submittedName>
        <fullName evidence="1">Uncharacterized protein</fullName>
    </submittedName>
</protein>
<organism evidence="1 2">
    <name type="scientific">Marssonina brunnea f. sp. multigermtubi (strain MB_m1)</name>
    <name type="common">Marssonina leaf spot fungus</name>
    <dbReference type="NCBI Taxonomy" id="1072389"/>
    <lineage>
        <taxon>Eukaryota</taxon>
        <taxon>Fungi</taxon>
        <taxon>Dikarya</taxon>
        <taxon>Ascomycota</taxon>
        <taxon>Pezizomycotina</taxon>
        <taxon>Leotiomycetes</taxon>
        <taxon>Helotiales</taxon>
        <taxon>Drepanopezizaceae</taxon>
        <taxon>Drepanopeziza</taxon>
    </lineage>
</organism>
<evidence type="ECO:0000313" key="1">
    <source>
        <dbReference type="EMBL" id="EKD12692.1"/>
    </source>
</evidence>
<proteinExistence type="predicted"/>
<dbReference type="AlphaFoldDB" id="K1WKF0"/>
<dbReference type="HOGENOM" id="CLU_1277860_0_0_1"/>
<sequence length="216" mass="22033">MDFSTTIPIPSATPKVNPFVAYRLEQGGSSPPGFSKLSRSLSLSLSSDITGKQAHLTAAAAATVAIETLKASLAAAVGIQLPPRPDSDTRRSDQVLSASLFFPSQPSRSRRSLSASAAVEAAPPVARATHVAVEVAVPDEDVRPALVMAALLGGAGAAVFKALPELGADCVASDLVRTGMREVAPLAHLCRFAAAGGGGGGGRRRRRRVVSSVLSG</sequence>
<reference evidence="1 2" key="1">
    <citation type="journal article" date="2012" name="BMC Genomics">
        <title>Sequencing the genome of Marssonina brunnea reveals fungus-poplar co-evolution.</title>
        <authorList>
            <person name="Zhu S."/>
            <person name="Cao Y.-Z."/>
            <person name="Jiang C."/>
            <person name="Tan B.-Y."/>
            <person name="Wang Z."/>
            <person name="Feng S."/>
            <person name="Zhang L."/>
            <person name="Su X.-H."/>
            <person name="Brejova B."/>
            <person name="Vinar T."/>
            <person name="Xu M."/>
            <person name="Wang M.-X."/>
            <person name="Zhang S.-G."/>
            <person name="Huang M.-R."/>
            <person name="Wu R."/>
            <person name="Zhou Y."/>
        </authorList>
    </citation>
    <scope>NUCLEOTIDE SEQUENCE [LARGE SCALE GENOMIC DNA]</scope>
    <source>
        <strain evidence="1 2">MB_m1</strain>
    </source>
</reference>
<gene>
    <name evidence="1" type="ORF">MBM_09261</name>
</gene>
<accession>K1WKF0</accession>
<dbReference type="KEGG" id="mbe:MBM_09261"/>
<keyword evidence="2" id="KW-1185">Reference proteome</keyword>
<dbReference type="InParanoid" id="K1WKF0"/>
<evidence type="ECO:0000313" key="2">
    <source>
        <dbReference type="Proteomes" id="UP000006753"/>
    </source>
</evidence>
<dbReference type="Proteomes" id="UP000006753">
    <property type="component" value="Unassembled WGS sequence"/>
</dbReference>
<dbReference type="EMBL" id="JH921455">
    <property type="protein sequence ID" value="EKD12692.1"/>
    <property type="molecule type" value="Genomic_DNA"/>
</dbReference>